<proteinExistence type="predicted"/>
<keyword evidence="3" id="KW-1185">Reference proteome</keyword>
<dbReference type="Proteomes" id="UP000823561">
    <property type="component" value="Chromosome 10"/>
</dbReference>
<dbReference type="EMBL" id="JADWDJ010000010">
    <property type="protein sequence ID" value="KAG5275213.1"/>
    <property type="molecule type" value="Genomic_DNA"/>
</dbReference>
<feature type="region of interest" description="Disordered" evidence="1">
    <location>
        <begin position="27"/>
        <end position="100"/>
    </location>
</feature>
<feature type="compositionally biased region" description="Basic and acidic residues" evidence="1">
    <location>
        <begin position="131"/>
        <end position="170"/>
    </location>
</feature>
<sequence length="295" mass="32276">MASVTLGQHPAHHIDSEQSFFLRKLSKNKLLRKTSREKMMSRGSSVETESAAPRSPAAVSASLNHTQPPTVENGLSNRCALHGSPPPRSTDDNAVEDNGNVLEKYDGGACRQASMIVGKNGGKTGQNASCDIRKTDSAKPFSKNDADEKRAELHGHAVDGRRNSVKDAKSTKTAATHSNGHSVRRLSQSAKFRSLSAEEPDLEGLHLNRVTQGRTGIVRIMRSEPLRREAWSIFKQADPRVKAEKGEGHIFTSKPVAQDWCDACNRLISAEAVKCKSPRRLLKVKAQTLDRKLSL</sequence>
<dbReference type="AlphaFoldDB" id="A0AAV6GJ08"/>
<evidence type="ECO:0000313" key="3">
    <source>
        <dbReference type="Proteomes" id="UP000823561"/>
    </source>
</evidence>
<reference evidence="2" key="1">
    <citation type="submission" date="2020-10" db="EMBL/GenBank/DDBJ databases">
        <title>Chromosome-scale genome assembly of the Allis shad, Alosa alosa.</title>
        <authorList>
            <person name="Margot Z."/>
            <person name="Christophe K."/>
            <person name="Cabau C."/>
            <person name="Louis A."/>
            <person name="Berthelot C."/>
            <person name="Parey E."/>
            <person name="Roest Crollius H."/>
            <person name="Montfort J."/>
            <person name="Robinson-Rechavi M."/>
            <person name="Bucao C."/>
            <person name="Bouchez O."/>
            <person name="Gislard M."/>
            <person name="Lluch J."/>
            <person name="Milhes M."/>
            <person name="Lampietro C."/>
            <person name="Lopez Roques C."/>
            <person name="Donnadieu C."/>
            <person name="Braasch I."/>
            <person name="Desvignes T."/>
            <person name="Postlethwait J."/>
            <person name="Bobe J."/>
            <person name="Guiguen Y."/>
        </authorList>
    </citation>
    <scope>NUCLEOTIDE SEQUENCE</scope>
    <source>
        <strain evidence="2">M-15738</strain>
        <tissue evidence="2">Blood</tissue>
    </source>
</reference>
<feature type="compositionally biased region" description="Low complexity" evidence="1">
    <location>
        <begin position="50"/>
        <end position="62"/>
    </location>
</feature>
<protein>
    <submittedName>
        <fullName evidence="2">Uncharacterized protein</fullName>
    </submittedName>
</protein>
<organism evidence="2 3">
    <name type="scientific">Alosa alosa</name>
    <name type="common">allis shad</name>
    <dbReference type="NCBI Taxonomy" id="278164"/>
    <lineage>
        <taxon>Eukaryota</taxon>
        <taxon>Metazoa</taxon>
        <taxon>Chordata</taxon>
        <taxon>Craniata</taxon>
        <taxon>Vertebrata</taxon>
        <taxon>Euteleostomi</taxon>
        <taxon>Actinopterygii</taxon>
        <taxon>Neopterygii</taxon>
        <taxon>Teleostei</taxon>
        <taxon>Clupei</taxon>
        <taxon>Clupeiformes</taxon>
        <taxon>Clupeoidei</taxon>
        <taxon>Clupeidae</taxon>
        <taxon>Alosa</taxon>
    </lineage>
</organism>
<feature type="compositionally biased region" description="Polar residues" evidence="1">
    <location>
        <begin position="63"/>
        <end position="76"/>
    </location>
</feature>
<comment type="caution">
    <text evidence="2">The sequence shown here is derived from an EMBL/GenBank/DDBJ whole genome shotgun (WGS) entry which is preliminary data.</text>
</comment>
<evidence type="ECO:0000256" key="1">
    <source>
        <dbReference type="SAM" id="MobiDB-lite"/>
    </source>
</evidence>
<feature type="compositionally biased region" description="Polar residues" evidence="1">
    <location>
        <begin position="171"/>
        <end position="186"/>
    </location>
</feature>
<accession>A0AAV6GJ08</accession>
<gene>
    <name evidence="2" type="ORF">AALO_G00144840</name>
</gene>
<name>A0AAV6GJ08_9TELE</name>
<feature type="region of interest" description="Disordered" evidence="1">
    <location>
        <begin position="117"/>
        <end position="186"/>
    </location>
</feature>
<evidence type="ECO:0000313" key="2">
    <source>
        <dbReference type="EMBL" id="KAG5275213.1"/>
    </source>
</evidence>